<dbReference type="Proteomes" id="UP000230790">
    <property type="component" value="Unassembled WGS sequence"/>
</dbReference>
<accession>A0A2M8QCL4</accession>
<dbReference type="AlphaFoldDB" id="A0A2M8QCL4"/>
<comment type="caution">
    <text evidence="1">The sequence shown here is derived from an EMBL/GenBank/DDBJ whole genome shotgun (WGS) entry which is preliminary data.</text>
</comment>
<dbReference type="EMBL" id="PGTN01000044">
    <property type="protein sequence ID" value="PJF47549.1"/>
    <property type="molecule type" value="Genomic_DNA"/>
</dbReference>
<proteinExistence type="predicted"/>
<evidence type="ECO:0008006" key="3">
    <source>
        <dbReference type="Google" id="ProtNLM"/>
    </source>
</evidence>
<evidence type="ECO:0000313" key="2">
    <source>
        <dbReference type="Proteomes" id="UP000230790"/>
    </source>
</evidence>
<evidence type="ECO:0000313" key="1">
    <source>
        <dbReference type="EMBL" id="PJF47549.1"/>
    </source>
</evidence>
<organism evidence="1 2">
    <name type="scientific">Candidatus Thermofonsia Clade 3 bacterium</name>
    <dbReference type="NCBI Taxonomy" id="2364212"/>
    <lineage>
        <taxon>Bacteria</taxon>
        <taxon>Bacillati</taxon>
        <taxon>Chloroflexota</taxon>
        <taxon>Candidatus Thermofontia</taxon>
        <taxon>Candidatus Thermofonsia Clade 3</taxon>
    </lineage>
</organism>
<reference evidence="1 2" key="1">
    <citation type="submission" date="2017-11" db="EMBL/GenBank/DDBJ databases">
        <title>Evolution of Phototrophy in the Chloroflexi Phylum Driven by Horizontal Gene Transfer.</title>
        <authorList>
            <person name="Ward L.M."/>
            <person name="Hemp J."/>
            <person name="Shih P.M."/>
            <person name="Mcglynn S.E."/>
            <person name="Fischer W."/>
        </authorList>
    </citation>
    <scope>NUCLEOTIDE SEQUENCE [LARGE SCALE GENOMIC DNA]</scope>
    <source>
        <strain evidence="1">JP3_7</strain>
    </source>
</reference>
<protein>
    <recommendedName>
        <fullName evidence="3">ATP-grasp domain-containing protein</fullName>
    </recommendedName>
</protein>
<gene>
    <name evidence="1" type="ORF">CUN48_08095</name>
</gene>
<sequence>MAGTPNPRCVSDLLILWGWEYDADFVAMLARACAMRNVSTCVCGIDELAQLPAWLDSGEIRARVGLDRVWDWGGEYERHIEAMQRNVPWMVNDYARVRRAWNKLTMHMTLIAHGIYAPHLILLPSYEEQPNLPRVNLSPLGGRFSVKSVHSGGSGVLAPVTRWEDVLAQRLEWPGEQTILQAWVEPKLLGKRRAWFRVFYACGSTFLCWADDRTHVQEPVSPEDESRYQLSILRGLAQQIAGLCELNLFSTEIALDQHNLWQVCDYVNEPCDFRLKSTAVNGVPDEVVATICDRIAGWVKRRAQAAH</sequence>
<name>A0A2M8QCL4_9CHLR</name>